<keyword evidence="3 5" id="KW-1133">Transmembrane helix</keyword>
<evidence type="ECO:0000256" key="4">
    <source>
        <dbReference type="ARBA" id="ARBA00023136"/>
    </source>
</evidence>
<accession>D2REG3</accession>
<proteinExistence type="predicted"/>
<dbReference type="OrthoDB" id="3040at2231"/>
<evidence type="ECO:0000256" key="2">
    <source>
        <dbReference type="ARBA" id="ARBA00022692"/>
    </source>
</evidence>
<name>D2REG3_ARCPA</name>
<dbReference type="PaxDb" id="572546-Arcpr_1460"/>
<dbReference type="EMBL" id="CP001857">
    <property type="protein sequence ID" value="ADB58507.1"/>
    <property type="molecule type" value="Genomic_DNA"/>
</dbReference>
<dbReference type="KEGG" id="apo:Arcpr_1460"/>
<evidence type="ECO:0000259" key="6">
    <source>
        <dbReference type="Pfam" id="PF04893"/>
    </source>
</evidence>
<organism evidence="7 8">
    <name type="scientific">Archaeoglobus profundus (strain DSM 5631 / JCM 9629 / NBRC 100127 / Av18)</name>
    <dbReference type="NCBI Taxonomy" id="572546"/>
    <lineage>
        <taxon>Archaea</taxon>
        <taxon>Methanobacteriati</taxon>
        <taxon>Methanobacteriota</taxon>
        <taxon>Archaeoglobi</taxon>
        <taxon>Archaeoglobales</taxon>
        <taxon>Archaeoglobaceae</taxon>
        <taxon>Archaeoglobus</taxon>
    </lineage>
</organism>
<evidence type="ECO:0000256" key="3">
    <source>
        <dbReference type="ARBA" id="ARBA00022989"/>
    </source>
</evidence>
<evidence type="ECO:0000313" key="7">
    <source>
        <dbReference type="EMBL" id="ADB58507.1"/>
    </source>
</evidence>
<feature type="transmembrane region" description="Helical" evidence="5">
    <location>
        <begin position="77"/>
        <end position="98"/>
    </location>
</feature>
<keyword evidence="4 5" id="KW-0472">Membrane</keyword>
<keyword evidence="2 5" id="KW-0812">Transmembrane</keyword>
<dbReference type="GeneID" id="8740149"/>
<feature type="domain" description="Yip1" evidence="6">
    <location>
        <begin position="3"/>
        <end position="181"/>
    </location>
</feature>
<feature type="transmembrane region" description="Helical" evidence="5">
    <location>
        <begin position="168"/>
        <end position="189"/>
    </location>
</feature>
<dbReference type="Proteomes" id="UP000001901">
    <property type="component" value="Chromosome"/>
</dbReference>
<dbReference type="RefSeq" id="WP_012940843.1">
    <property type="nucleotide sequence ID" value="NC_013741.1"/>
</dbReference>
<dbReference type="InterPro" id="IPR006977">
    <property type="entry name" value="Yip1_dom"/>
</dbReference>
<feature type="transmembrane region" description="Helical" evidence="5">
    <location>
        <begin position="135"/>
        <end position="156"/>
    </location>
</feature>
<keyword evidence="8" id="KW-1185">Reference proteome</keyword>
<dbReference type="eggNOG" id="arCOG02054">
    <property type="taxonomic scope" value="Archaea"/>
</dbReference>
<dbReference type="AlphaFoldDB" id="D2REG3"/>
<dbReference type="Pfam" id="PF04893">
    <property type="entry name" value="Yip1"/>
    <property type="match status" value="1"/>
</dbReference>
<evidence type="ECO:0000256" key="5">
    <source>
        <dbReference type="SAM" id="Phobius"/>
    </source>
</evidence>
<sequence>MLRVLYDPDSFFRDFKGGFKVPVIIVLLSGIVGAIVSYLRFSETAREIVENFSHTLTQEQIEAIIEIARIQSIISPLIGAFVGWILLSLIIHAISALFGGKGNLSRTLQYTSFSFLPQIVLSPLNYYYWSITPTLPTLILSLATTLWQAYILVFALKHARRIETSKAIVCVAIPLAIAYAMSLIGFMLMR</sequence>
<dbReference type="STRING" id="572546.Arcpr_1460"/>
<comment type="subcellular location">
    <subcellularLocation>
        <location evidence="1">Membrane</location>
        <topology evidence="1">Multi-pass membrane protein</topology>
    </subcellularLocation>
</comment>
<evidence type="ECO:0000313" key="8">
    <source>
        <dbReference type="Proteomes" id="UP000001901"/>
    </source>
</evidence>
<gene>
    <name evidence="7" type="ordered locus">Arcpr_1460</name>
</gene>
<dbReference type="GO" id="GO:0016020">
    <property type="term" value="C:membrane"/>
    <property type="evidence" value="ECO:0007669"/>
    <property type="project" value="UniProtKB-SubCell"/>
</dbReference>
<feature type="transmembrane region" description="Helical" evidence="5">
    <location>
        <begin position="21"/>
        <end position="41"/>
    </location>
</feature>
<reference evidence="7 8" key="1">
    <citation type="journal article" date="2010" name="Stand. Genomic Sci.">
        <title>Complete genome sequence of Archaeoglobus profundus type strain (AV18).</title>
        <authorList>
            <person name="von Jan M."/>
            <person name="Lapidus A."/>
            <person name="Del Rio T.G."/>
            <person name="Copeland A."/>
            <person name="Tice H."/>
            <person name="Cheng J.F."/>
            <person name="Lucas S."/>
            <person name="Chen F."/>
            <person name="Nolan M."/>
            <person name="Goodwin L."/>
            <person name="Han C."/>
            <person name="Pitluck S."/>
            <person name="Liolios K."/>
            <person name="Ivanova N."/>
            <person name="Mavromatis K."/>
            <person name="Ovchinnikova G."/>
            <person name="Chertkov O."/>
            <person name="Pati A."/>
            <person name="Chen A."/>
            <person name="Palaniappan K."/>
            <person name="Land M."/>
            <person name="Hauser L."/>
            <person name="Chang Y.J."/>
            <person name="Jeffries C.D."/>
            <person name="Saunders E."/>
            <person name="Brettin T."/>
            <person name="Detter J.C."/>
            <person name="Chain P."/>
            <person name="Eichinger K."/>
            <person name="Huber H."/>
            <person name="Spring S."/>
            <person name="Rohde M."/>
            <person name="Goker M."/>
            <person name="Wirth R."/>
            <person name="Woyke T."/>
            <person name="Bristow J."/>
            <person name="Eisen J.A."/>
            <person name="Markowitz V."/>
            <person name="Hugenholtz P."/>
            <person name="Kyrpides N.C."/>
            <person name="Klenk H.P."/>
        </authorList>
    </citation>
    <scope>NUCLEOTIDE SEQUENCE [LARGE SCALE GENOMIC DNA]</scope>
    <source>
        <strain evidence="8">DSM 5631 / JCM 9629 / NBRC 100127 / Av18</strain>
    </source>
</reference>
<dbReference type="HOGENOM" id="CLU_111437_0_0_2"/>
<evidence type="ECO:0000256" key="1">
    <source>
        <dbReference type="ARBA" id="ARBA00004141"/>
    </source>
</evidence>
<protein>
    <recommendedName>
        <fullName evidence="6">Yip1 domain-containing protein</fullName>
    </recommendedName>
</protein>